<accession>A0ACC1HMI2</accession>
<evidence type="ECO:0000313" key="2">
    <source>
        <dbReference type="Proteomes" id="UP001145114"/>
    </source>
</evidence>
<dbReference type="Proteomes" id="UP001145114">
    <property type="component" value="Unassembled WGS sequence"/>
</dbReference>
<reference evidence="1" key="1">
    <citation type="submission" date="2022-06" db="EMBL/GenBank/DDBJ databases">
        <title>Phylogenomic reconstructions and comparative analyses of Kickxellomycotina fungi.</title>
        <authorList>
            <person name="Reynolds N.K."/>
            <person name="Stajich J.E."/>
            <person name="Barry K."/>
            <person name="Grigoriev I.V."/>
            <person name="Crous P."/>
            <person name="Smith M.E."/>
        </authorList>
    </citation>
    <scope>NUCLEOTIDE SEQUENCE</scope>
    <source>
        <strain evidence="1">RSA 2271</strain>
    </source>
</reference>
<protein>
    <submittedName>
        <fullName evidence="1">Uncharacterized protein</fullName>
    </submittedName>
</protein>
<proteinExistence type="predicted"/>
<keyword evidence="2" id="KW-1185">Reference proteome</keyword>
<gene>
    <name evidence="1" type="ORF">EV182_005981</name>
</gene>
<evidence type="ECO:0000313" key="1">
    <source>
        <dbReference type="EMBL" id="KAJ1677526.1"/>
    </source>
</evidence>
<feature type="non-terminal residue" evidence="1">
    <location>
        <position position="1"/>
    </location>
</feature>
<organism evidence="1 2">
    <name type="scientific">Spiromyces aspiralis</name>
    <dbReference type="NCBI Taxonomy" id="68401"/>
    <lineage>
        <taxon>Eukaryota</taxon>
        <taxon>Fungi</taxon>
        <taxon>Fungi incertae sedis</taxon>
        <taxon>Zoopagomycota</taxon>
        <taxon>Kickxellomycotina</taxon>
        <taxon>Kickxellomycetes</taxon>
        <taxon>Kickxellales</taxon>
        <taxon>Kickxellaceae</taxon>
        <taxon>Spiromyces</taxon>
    </lineage>
</organism>
<feature type="non-terminal residue" evidence="1">
    <location>
        <position position="450"/>
    </location>
</feature>
<name>A0ACC1HMI2_9FUNG</name>
<dbReference type="EMBL" id="JAMZIH010002320">
    <property type="protein sequence ID" value="KAJ1677526.1"/>
    <property type="molecule type" value="Genomic_DNA"/>
</dbReference>
<sequence length="450" mass="50328">SWYNEYWHSDEDNGCLPRLIEFLSSEVVKNPRLNRTRLKGCQSLIADMEARMRNDSGLPGANADNPSKIFARNPSRSVGELSAPNLHQMPTTVARTSISSIRSESRSYARSSNMLGLSKQSLCHPSPASHNFILPSCGRDSSEGGEIASPTLQEEKAVLPRSPPRPKTSSTHRKIYDTLSNSQFFFGSGSGSGQAADAASVLSLETVASNPETSVTHRRTHTESSVVVPGGHTGTPAEPPRLTIGTEVTHSLIRSLQSITQIVPAQLAMQITVLQSECFSKIQSYELLRGEFGKKENSKAHNVKNMCKWSTQISWWVSYLILRETTAEKRARVLKYFIRVGERCLYLKNYEAVMAIRGGFNSSSVQRLKKTWALLSSKTMRMHDELQNSIKSERNHKEYREIVRNAIPPFLPFLGLYLTDLTFINDGNPNMRRRKLISPVGIDDETWAKQ</sequence>
<comment type="caution">
    <text evidence="1">The sequence shown here is derived from an EMBL/GenBank/DDBJ whole genome shotgun (WGS) entry which is preliminary data.</text>
</comment>